<sequence>MKKFIGYALPAMLLIMSGLAVLMSLAYQDKEGGLKVGSAAAVAPEFPGGNQRWPDVAWGGGVYLVVWQEGSGYEGTADANIWAARVSAEGKPLDPKGVVVCRAGHHQLYPKVTFDGSNFVVAWQDYRSGRDWDVFAARVSPDGKVLDPDGFPVADGPGNQVHPNLASDGKQTFLVWSDLRPNPSGPERYVLAGTFLQDGKVAKPHGTVLSEFGKNGSLLGAIVRWEGEGYLIAAQKHPDGWSYGGSWLLRVKRDGQVEIIPFDYFGHSYTLAADPKSRRAYLWSYRQVGHGSYNCVFQSAVWPKGERYLVVGMPQHYAPTNELWAASVYDGKNFLVVSERGTDVKAGQKAGVAVEVDLVATRIDPASGQPLDFGSVRFEEKDPQKHGKQIEELRAKSPVGVVVAAEKGVFERQPALASSGDGRSLLVYSRHAGPGNFTLRFVVLAE</sequence>
<proteinExistence type="predicted"/>
<keyword evidence="1" id="KW-0812">Transmembrane</keyword>
<accession>A0A7V9AAD1</accession>
<feature type="transmembrane region" description="Helical" evidence="1">
    <location>
        <begin position="7"/>
        <end position="27"/>
    </location>
</feature>
<protein>
    <submittedName>
        <fullName evidence="2">Uncharacterized protein</fullName>
    </submittedName>
</protein>
<dbReference type="Proteomes" id="UP000542342">
    <property type="component" value="Unassembled WGS sequence"/>
</dbReference>
<name>A0A7V9AAD1_9BACT</name>
<evidence type="ECO:0000313" key="3">
    <source>
        <dbReference type="Proteomes" id="UP000542342"/>
    </source>
</evidence>
<dbReference type="RefSeq" id="WP_194536337.1">
    <property type="nucleotide sequence ID" value="NZ_JACEFB010000001.1"/>
</dbReference>
<evidence type="ECO:0000256" key="1">
    <source>
        <dbReference type="SAM" id="Phobius"/>
    </source>
</evidence>
<evidence type="ECO:0000313" key="2">
    <source>
        <dbReference type="EMBL" id="MBA2224928.1"/>
    </source>
</evidence>
<keyword evidence="1" id="KW-0472">Membrane</keyword>
<reference evidence="2 3" key="1">
    <citation type="submission" date="2020-07" db="EMBL/GenBank/DDBJ databases">
        <title>Thermogemmata thermophila gen. nov., sp. nov., a novel moderate thermophilic planctomycete from a Kamchatka hot spring.</title>
        <authorList>
            <person name="Elcheninov A.G."/>
            <person name="Podosokorskaya O.A."/>
            <person name="Kovaleva O.L."/>
            <person name="Novikov A."/>
            <person name="Bonch-Osmolovskaya E.A."/>
            <person name="Toshchakov S.V."/>
            <person name="Kublanov I.V."/>
        </authorList>
    </citation>
    <scope>NUCLEOTIDE SEQUENCE [LARGE SCALE GENOMIC DNA]</scope>
    <source>
        <strain evidence="2 3">2918</strain>
    </source>
</reference>
<dbReference type="AlphaFoldDB" id="A0A7V9AAD1"/>
<organism evidence="2 3">
    <name type="scientific">Thermogemmata fonticola</name>
    <dbReference type="NCBI Taxonomy" id="2755323"/>
    <lineage>
        <taxon>Bacteria</taxon>
        <taxon>Pseudomonadati</taxon>
        <taxon>Planctomycetota</taxon>
        <taxon>Planctomycetia</taxon>
        <taxon>Gemmatales</taxon>
        <taxon>Gemmataceae</taxon>
        <taxon>Thermogemmata</taxon>
    </lineage>
</organism>
<comment type="caution">
    <text evidence="2">The sequence shown here is derived from an EMBL/GenBank/DDBJ whole genome shotgun (WGS) entry which is preliminary data.</text>
</comment>
<gene>
    <name evidence="2" type="ORF">H0921_01995</name>
</gene>
<dbReference type="EMBL" id="JACEFB010000001">
    <property type="protein sequence ID" value="MBA2224928.1"/>
    <property type="molecule type" value="Genomic_DNA"/>
</dbReference>
<keyword evidence="1" id="KW-1133">Transmembrane helix</keyword>
<keyword evidence="3" id="KW-1185">Reference proteome</keyword>